<evidence type="ECO:0000313" key="1">
    <source>
        <dbReference type="EMBL" id="SIT57781.1"/>
    </source>
</evidence>
<dbReference type="Proteomes" id="UP000188388">
    <property type="component" value="Unassembled WGS sequence"/>
</dbReference>
<accession>A0A1R3VD52</accession>
<protein>
    <submittedName>
        <fullName evidence="1">Uncharacterized protein</fullName>
    </submittedName>
</protein>
<dbReference type="AlphaFoldDB" id="A0A1R3VD52"/>
<reference evidence="2" key="1">
    <citation type="submission" date="2017-01" db="EMBL/GenBank/DDBJ databases">
        <authorList>
            <person name="Brunel B."/>
        </authorList>
    </citation>
    <scope>NUCLEOTIDE SEQUENCE [LARGE SCALE GENOMIC DNA]</scope>
</reference>
<dbReference type="EMBL" id="FTPD01000034">
    <property type="protein sequence ID" value="SIT57781.1"/>
    <property type="molecule type" value="Genomic_DNA"/>
</dbReference>
<organism evidence="1 2">
    <name type="scientific">Mesorhizobium prunaredense</name>
    <dbReference type="NCBI Taxonomy" id="1631249"/>
    <lineage>
        <taxon>Bacteria</taxon>
        <taxon>Pseudomonadati</taxon>
        <taxon>Pseudomonadota</taxon>
        <taxon>Alphaproteobacteria</taxon>
        <taxon>Hyphomicrobiales</taxon>
        <taxon>Phyllobacteriaceae</taxon>
        <taxon>Mesorhizobium</taxon>
    </lineage>
</organism>
<keyword evidence="2" id="KW-1185">Reference proteome</keyword>
<gene>
    <name evidence="1" type="ORF">BQ8794_40380</name>
</gene>
<sequence length="44" mass="4734">MQIVAKSDTIQLLKKDPAEAGPVGTWEVSALVRRIAPAMLADEL</sequence>
<proteinExistence type="predicted"/>
<evidence type="ECO:0000313" key="2">
    <source>
        <dbReference type="Proteomes" id="UP000188388"/>
    </source>
</evidence>
<name>A0A1R3VD52_9HYPH</name>